<evidence type="ECO:0000313" key="1">
    <source>
        <dbReference type="EnsemblPlants" id="MELO3C035676.2.1"/>
    </source>
</evidence>
<name>A0A9I9ELX9_CUCME</name>
<proteinExistence type="predicted"/>
<dbReference type="Gramene" id="MELO3C035676.2.1">
    <property type="protein sequence ID" value="MELO3C035676.2.1"/>
    <property type="gene ID" value="MELO3C035676.2"/>
</dbReference>
<dbReference type="EnsemblPlants" id="MELO3C035676.2.1">
    <property type="protein sequence ID" value="MELO3C035676.2.1"/>
    <property type="gene ID" value="MELO3C035676.2"/>
</dbReference>
<protein>
    <submittedName>
        <fullName evidence="1">Uncharacterized protein</fullName>
    </submittedName>
</protein>
<organism evidence="1">
    <name type="scientific">Cucumis melo</name>
    <name type="common">Muskmelon</name>
    <dbReference type="NCBI Taxonomy" id="3656"/>
    <lineage>
        <taxon>Eukaryota</taxon>
        <taxon>Viridiplantae</taxon>
        <taxon>Streptophyta</taxon>
        <taxon>Embryophyta</taxon>
        <taxon>Tracheophyta</taxon>
        <taxon>Spermatophyta</taxon>
        <taxon>Magnoliopsida</taxon>
        <taxon>eudicotyledons</taxon>
        <taxon>Gunneridae</taxon>
        <taxon>Pentapetalae</taxon>
        <taxon>rosids</taxon>
        <taxon>fabids</taxon>
        <taxon>Cucurbitales</taxon>
        <taxon>Cucurbitaceae</taxon>
        <taxon>Benincaseae</taxon>
        <taxon>Cucumis</taxon>
    </lineage>
</organism>
<sequence length="245" mass="27840">MDYMLGLDITRLIPHISTTNKEHYEANSIASYRSFNNLIFYRKPVMTISTQYGRYLPERLLVCFSKYVEISLWELNNKISSPKEACDALCLFLSNSSVMMIPTTISNNRNKCNVLMKLGHGGKVYKHVEFNITSPSPQAKNLCYKLSFKALNKRIVLANVCGGSISINHSKPSNDLRNILNNSTITFTWMIPKSKSVWPRRLAPSSFCGCFDDNHTHLGWTKHGVKVLPKSIGAVKPYLRQFIDV</sequence>
<dbReference type="AlphaFoldDB" id="A0A9I9ELX9"/>
<accession>A0A9I9ELX9</accession>
<reference evidence="1" key="1">
    <citation type="submission" date="2023-03" db="UniProtKB">
        <authorList>
            <consortium name="EnsemblPlants"/>
        </authorList>
    </citation>
    <scope>IDENTIFICATION</scope>
</reference>